<dbReference type="Proteomes" id="UP000799764">
    <property type="component" value="Unassembled WGS sequence"/>
</dbReference>
<name>A0A9P4PKM5_9PLEO</name>
<dbReference type="AlphaFoldDB" id="A0A9P4PKM5"/>
<reference evidence="3" key="1">
    <citation type="journal article" date="2020" name="Stud. Mycol.">
        <title>101 Dothideomycetes genomes: a test case for predicting lifestyles and emergence of pathogens.</title>
        <authorList>
            <person name="Haridas S."/>
            <person name="Albert R."/>
            <person name="Binder M."/>
            <person name="Bloem J."/>
            <person name="Labutti K."/>
            <person name="Salamov A."/>
            <person name="Andreopoulos B."/>
            <person name="Baker S."/>
            <person name="Barry K."/>
            <person name="Bills G."/>
            <person name="Bluhm B."/>
            <person name="Cannon C."/>
            <person name="Castanera R."/>
            <person name="Culley D."/>
            <person name="Daum C."/>
            <person name="Ezra D."/>
            <person name="Gonzalez J."/>
            <person name="Henrissat B."/>
            <person name="Kuo A."/>
            <person name="Liang C."/>
            <person name="Lipzen A."/>
            <person name="Lutzoni F."/>
            <person name="Magnuson J."/>
            <person name="Mondo S."/>
            <person name="Nolan M."/>
            <person name="Ohm R."/>
            <person name="Pangilinan J."/>
            <person name="Park H.-J."/>
            <person name="Ramirez L."/>
            <person name="Alfaro M."/>
            <person name="Sun H."/>
            <person name="Tritt A."/>
            <person name="Yoshinaga Y."/>
            <person name="Zwiers L.-H."/>
            <person name="Turgeon B."/>
            <person name="Goodwin S."/>
            <person name="Spatafora J."/>
            <person name="Crous P."/>
            <person name="Grigoriev I."/>
        </authorList>
    </citation>
    <scope>NUCLEOTIDE SEQUENCE</scope>
    <source>
        <strain evidence="3">CBS 690.94</strain>
    </source>
</reference>
<gene>
    <name evidence="3" type="ORF">P171DRAFT_520783</name>
</gene>
<feature type="transmembrane region" description="Helical" evidence="2">
    <location>
        <begin position="237"/>
        <end position="256"/>
    </location>
</feature>
<protein>
    <submittedName>
        <fullName evidence="3">Uncharacterized protein</fullName>
    </submittedName>
</protein>
<dbReference type="EMBL" id="MU001500">
    <property type="protein sequence ID" value="KAF2444659.1"/>
    <property type="molecule type" value="Genomic_DNA"/>
</dbReference>
<keyword evidence="2" id="KW-0812">Transmembrane</keyword>
<keyword evidence="4" id="KW-1185">Reference proteome</keyword>
<evidence type="ECO:0000313" key="3">
    <source>
        <dbReference type="EMBL" id="KAF2444659.1"/>
    </source>
</evidence>
<feature type="region of interest" description="Disordered" evidence="1">
    <location>
        <begin position="47"/>
        <end position="68"/>
    </location>
</feature>
<keyword evidence="2" id="KW-1133">Transmembrane helix</keyword>
<evidence type="ECO:0000256" key="1">
    <source>
        <dbReference type="SAM" id="MobiDB-lite"/>
    </source>
</evidence>
<feature type="transmembrane region" description="Helical" evidence="2">
    <location>
        <begin position="164"/>
        <end position="182"/>
    </location>
</feature>
<evidence type="ECO:0000313" key="4">
    <source>
        <dbReference type="Proteomes" id="UP000799764"/>
    </source>
</evidence>
<keyword evidence="2" id="KW-0472">Membrane</keyword>
<proteinExistence type="predicted"/>
<evidence type="ECO:0000256" key="2">
    <source>
        <dbReference type="SAM" id="Phobius"/>
    </source>
</evidence>
<accession>A0A9P4PKM5</accession>
<sequence>MRIDKVGAQNISTIAQSIFEILRSGATVVSLSGGGVNAFAKIEGAQKEAGKRPTRLRRQSSPVRGDTQAAAKPNLLVLHLVLRSSASTCSFAPQCANTSIHRTLQSPIYLQTQMNSNSPAHQPAILEKCAVDEEAGTSGISVNNEQKTCDNEDPAPRPTRIMSGWGLAGAWLLSLTTCINFLRLGVETPSNIVPAIRRSNPPIPVIDNTYFIGFCLIVNFCTGIHELVGYIKKDRSIAPILLLCAFGTACISAAFGVTALEVLMIFIPMGLNGAFTAIYFSSRPKAPVSKEISEKISEMV</sequence>
<feature type="transmembrane region" description="Helical" evidence="2">
    <location>
        <begin position="262"/>
        <end position="280"/>
    </location>
</feature>
<feature type="transmembrane region" description="Helical" evidence="2">
    <location>
        <begin position="210"/>
        <end position="230"/>
    </location>
</feature>
<organism evidence="3 4">
    <name type="scientific">Karstenula rhodostoma CBS 690.94</name>
    <dbReference type="NCBI Taxonomy" id="1392251"/>
    <lineage>
        <taxon>Eukaryota</taxon>
        <taxon>Fungi</taxon>
        <taxon>Dikarya</taxon>
        <taxon>Ascomycota</taxon>
        <taxon>Pezizomycotina</taxon>
        <taxon>Dothideomycetes</taxon>
        <taxon>Pleosporomycetidae</taxon>
        <taxon>Pleosporales</taxon>
        <taxon>Massarineae</taxon>
        <taxon>Didymosphaeriaceae</taxon>
        <taxon>Karstenula</taxon>
    </lineage>
</organism>
<dbReference type="OrthoDB" id="3789750at2759"/>
<comment type="caution">
    <text evidence="3">The sequence shown here is derived from an EMBL/GenBank/DDBJ whole genome shotgun (WGS) entry which is preliminary data.</text>
</comment>